<keyword evidence="10" id="KW-1185">Reference proteome</keyword>
<dbReference type="InterPro" id="IPR027417">
    <property type="entry name" value="P-loop_NTPase"/>
</dbReference>
<feature type="compositionally biased region" description="Basic residues" evidence="8">
    <location>
        <begin position="471"/>
        <end position="483"/>
    </location>
</feature>
<feature type="compositionally biased region" description="Polar residues" evidence="8">
    <location>
        <begin position="300"/>
        <end position="312"/>
    </location>
</feature>
<keyword evidence="6" id="KW-0505">Motor protein</keyword>
<dbReference type="SUPFAM" id="SSF52540">
    <property type="entry name" value="P-loop containing nucleoside triphosphate hydrolases"/>
    <property type="match status" value="1"/>
</dbReference>
<dbReference type="GO" id="GO:0007015">
    <property type="term" value="P:actin filament organization"/>
    <property type="evidence" value="ECO:0007669"/>
    <property type="project" value="TreeGrafter"/>
</dbReference>
<dbReference type="SUPFAM" id="SSF90257">
    <property type="entry name" value="Myosin rod fragments"/>
    <property type="match status" value="1"/>
</dbReference>
<dbReference type="SMART" id="SM00242">
    <property type="entry name" value="MYSc"/>
    <property type="match status" value="1"/>
</dbReference>
<evidence type="ECO:0000256" key="3">
    <source>
        <dbReference type="ARBA" id="ARBA00022840"/>
    </source>
</evidence>
<dbReference type="PROSITE" id="PS51456">
    <property type="entry name" value="MYOSIN_MOTOR"/>
    <property type="match status" value="1"/>
</dbReference>
<dbReference type="GO" id="GO:0051015">
    <property type="term" value="F:actin filament binding"/>
    <property type="evidence" value="ECO:0007669"/>
    <property type="project" value="TreeGrafter"/>
</dbReference>
<keyword evidence="6" id="KW-0518">Myosin</keyword>
<dbReference type="WBParaSite" id="snap_masked-unitig_42747-processed-gene-0.0-mRNA-1">
    <property type="protein sequence ID" value="snap_masked-unitig_42747-processed-gene-0.0-mRNA-1"/>
    <property type="gene ID" value="snap_masked-unitig_42747-processed-gene-0.0"/>
</dbReference>
<dbReference type="Pfam" id="PF00063">
    <property type="entry name" value="Myosin_head"/>
    <property type="match status" value="2"/>
</dbReference>
<dbReference type="Gene3D" id="1.20.58.60">
    <property type="match status" value="1"/>
</dbReference>
<comment type="similarity">
    <text evidence="1 6">Belongs to the TRAFAC class myosin-kinesin ATPase superfamily. Myosin family.</text>
</comment>
<dbReference type="GO" id="GO:0016020">
    <property type="term" value="C:membrane"/>
    <property type="evidence" value="ECO:0007669"/>
    <property type="project" value="TreeGrafter"/>
</dbReference>
<sequence length="785" mass="88811">MIDKQQMGIFAILDEECWFPRRGIRIRASLRSCRENFDQHPKFAKASLKKKRKQRFLRSSLRRQSGLLSRQNWLQKNQDPLNENVVAVLQNSSDQFVASLWKGVDNVVGLAAQAASETVFAVLVLEQLRCNGVLEGIRICRQGYPNRILFHEFKQRYEILCPGAIPKGFMDGRQAVERMVRSLELDSTLYRIGQSKVFFRAGAQNYLLFQTACPPHIAGLRPAASARRACQKRIQQSNASRVNPAQLHRLSAIAQLGLVGASTQKVRPLLQVTRQEEVVQAKDAEIRQLREAGTGPLPSWPTTSSPMRQLSAESHAMRDELQREPGQPGRGRGRQGELSALLEELRLQLEEEYAKCGRLESERRAGQQLLADTEEQLEASEEAKQKAQLAVEKRSLEEQLSEISSDLAEEEERGRTLAKLKAKHESIIKELEERLQHEKDSRTANCPCVFLKDFERAKRRLESELAERQPRNSRRRPAVRRSSRPSAPRLEEEELQRLQSRADEEAAARGLAQKSARDLEVKNSELLEDLDVERGRSDSNNVQQELNRRRNEEMLALKTALEAEQAAKETQLAEASSAMPGNRRRRRARQTSEKARQQLETDGHRPAAGKPKPNPWARQAGRAIGSGKALEQRLLEPRKPPRAWTCNAANWRPRLEEETRQKLELQAKAALRPEESLHTAGLTEAHAESEPARRAAGAQAATLQAQAVELKRKAAEDAEVISELGRAARQTAALTARDSPAGWRRLRPTLTRWRRAGGKMAGEFDDLQHAKETLRKELMELERPA</sequence>
<feature type="region of interest" description="Disordered" evidence="8">
    <location>
        <begin position="289"/>
        <end position="335"/>
    </location>
</feature>
<keyword evidence="3" id="KW-0067">ATP-binding</keyword>
<dbReference type="Proteomes" id="UP000095280">
    <property type="component" value="Unplaced"/>
</dbReference>
<feature type="coiled-coil region" evidence="7">
    <location>
        <begin position="342"/>
        <end position="441"/>
    </location>
</feature>
<dbReference type="InterPro" id="IPR001609">
    <property type="entry name" value="Myosin_head_motor_dom-like"/>
</dbReference>
<evidence type="ECO:0000256" key="4">
    <source>
        <dbReference type="ARBA" id="ARBA00023054"/>
    </source>
</evidence>
<keyword evidence="2" id="KW-0547">Nucleotide-binding</keyword>
<evidence type="ECO:0000256" key="6">
    <source>
        <dbReference type="PROSITE-ProRule" id="PRU00782"/>
    </source>
</evidence>
<evidence type="ECO:0000256" key="1">
    <source>
        <dbReference type="ARBA" id="ARBA00008314"/>
    </source>
</evidence>
<evidence type="ECO:0000256" key="7">
    <source>
        <dbReference type="SAM" id="Coils"/>
    </source>
</evidence>
<feature type="region of interest" description="Disordered" evidence="8">
    <location>
        <begin position="566"/>
        <end position="619"/>
    </location>
</feature>
<feature type="region of interest" description="Disordered" evidence="8">
    <location>
        <begin position="671"/>
        <end position="693"/>
    </location>
</feature>
<evidence type="ECO:0000313" key="11">
    <source>
        <dbReference type="WBParaSite" id="snap_masked-unitig_42747-processed-gene-0.0-mRNA-1"/>
    </source>
</evidence>
<accession>A0A1I8JRQ9</accession>
<feature type="compositionally biased region" description="Basic and acidic residues" evidence="8">
    <location>
        <begin position="590"/>
        <end position="605"/>
    </location>
</feature>
<evidence type="ECO:0000256" key="8">
    <source>
        <dbReference type="SAM" id="MobiDB-lite"/>
    </source>
</evidence>
<comment type="caution">
    <text evidence="6">Lacks conserved residue(s) required for the propagation of feature annotation.</text>
</comment>
<proteinExistence type="inferred from homology"/>
<keyword evidence="4 7" id="KW-0175">Coiled coil</keyword>
<organism evidence="10 11">
    <name type="scientific">Macrostomum lignano</name>
    <dbReference type="NCBI Taxonomy" id="282301"/>
    <lineage>
        <taxon>Eukaryota</taxon>
        <taxon>Metazoa</taxon>
        <taxon>Spiralia</taxon>
        <taxon>Lophotrochozoa</taxon>
        <taxon>Platyhelminthes</taxon>
        <taxon>Rhabditophora</taxon>
        <taxon>Macrostomorpha</taxon>
        <taxon>Macrostomida</taxon>
        <taxon>Macrostomidae</taxon>
        <taxon>Macrostomum</taxon>
    </lineage>
</organism>
<dbReference type="PANTHER" id="PTHR13140">
    <property type="entry name" value="MYOSIN"/>
    <property type="match status" value="1"/>
</dbReference>
<dbReference type="Gene3D" id="1.20.5.340">
    <property type="match status" value="1"/>
</dbReference>
<dbReference type="GO" id="GO:0000146">
    <property type="term" value="F:microfilament motor activity"/>
    <property type="evidence" value="ECO:0007669"/>
    <property type="project" value="TreeGrafter"/>
</dbReference>
<dbReference type="PANTHER" id="PTHR13140:SF857">
    <property type="entry name" value="MYOSIN-11"/>
    <property type="match status" value="1"/>
</dbReference>
<evidence type="ECO:0000256" key="5">
    <source>
        <dbReference type="ARBA" id="ARBA00023203"/>
    </source>
</evidence>
<protein>
    <submittedName>
        <fullName evidence="11">Paramyosin</fullName>
    </submittedName>
</protein>
<name>A0A1I8JRQ9_9PLAT</name>
<reference evidence="11" key="1">
    <citation type="submission" date="2016-11" db="UniProtKB">
        <authorList>
            <consortium name="WormBaseParasite"/>
        </authorList>
    </citation>
    <scope>IDENTIFICATION</scope>
</reference>
<dbReference type="GO" id="GO:0005737">
    <property type="term" value="C:cytoplasm"/>
    <property type="evidence" value="ECO:0007669"/>
    <property type="project" value="TreeGrafter"/>
</dbReference>
<evidence type="ECO:0000256" key="2">
    <source>
        <dbReference type="ARBA" id="ARBA00022741"/>
    </source>
</evidence>
<dbReference type="GO" id="GO:0016459">
    <property type="term" value="C:myosin complex"/>
    <property type="evidence" value="ECO:0007669"/>
    <property type="project" value="UniProtKB-KW"/>
</dbReference>
<dbReference type="Pfam" id="PF01576">
    <property type="entry name" value="Myosin_tail_1"/>
    <property type="match status" value="1"/>
</dbReference>
<evidence type="ECO:0000313" key="10">
    <source>
        <dbReference type="Proteomes" id="UP000095280"/>
    </source>
</evidence>
<dbReference type="AlphaFoldDB" id="A0A1I8JRQ9"/>
<dbReference type="InterPro" id="IPR002928">
    <property type="entry name" value="Myosin_tail"/>
</dbReference>
<evidence type="ECO:0000259" key="9">
    <source>
        <dbReference type="PROSITE" id="PS51456"/>
    </source>
</evidence>
<dbReference type="Gene3D" id="1.20.58.530">
    <property type="match status" value="1"/>
</dbReference>
<dbReference type="GO" id="GO:0005524">
    <property type="term" value="F:ATP binding"/>
    <property type="evidence" value="ECO:0007669"/>
    <property type="project" value="UniProtKB-KW"/>
</dbReference>
<keyword evidence="5 6" id="KW-0009">Actin-binding</keyword>
<feature type="domain" description="Myosin motor" evidence="9">
    <location>
        <begin position="123"/>
        <end position="212"/>
    </location>
</feature>
<feature type="region of interest" description="Disordered" evidence="8">
    <location>
        <begin position="462"/>
        <end position="516"/>
    </location>
</feature>